<comment type="caution">
    <text evidence="2">The sequence shown here is derived from an EMBL/GenBank/DDBJ whole genome shotgun (WGS) entry which is preliminary data.</text>
</comment>
<dbReference type="EMBL" id="JAACJL010000015">
    <property type="protein sequence ID" value="KAF4620246.1"/>
    <property type="molecule type" value="Genomic_DNA"/>
</dbReference>
<organism evidence="2 3">
    <name type="scientific">Agrocybe pediades</name>
    <dbReference type="NCBI Taxonomy" id="84607"/>
    <lineage>
        <taxon>Eukaryota</taxon>
        <taxon>Fungi</taxon>
        <taxon>Dikarya</taxon>
        <taxon>Basidiomycota</taxon>
        <taxon>Agaricomycotina</taxon>
        <taxon>Agaricomycetes</taxon>
        <taxon>Agaricomycetidae</taxon>
        <taxon>Agaricales</taxon>
        <taxon>Agaricineae</taxon>
        <taxon>Strophariaceae</taxon>
        <taxon>Agrocybe</taxon>
    </lineage>
</organism>
<evidence type="ECO:0000313" key="3">
    <source>
        <dbReference type="Proteomes" id="UP000521872"/>
    </source>
</evidence>
<gene>
    <name evidence="2" type="ORF">D9613_000073</name>
</gene>
<reference evidence="2 3" key="1">
    <citation type="submission" date="2019-12" db="EMBL/GenBank/DDBJ databases">
        <authorList>
            <person name="Floudas D."/>
            <person name="Bentzer J."/>
            <person name="Ahren D."/>
            <person name="Johansson T."/>
            <person name="Persson P."/>
            <person name="Tunlid A."/>
        </authorList>
    </citation>
    <scope>NUCLEOTIDE SEQUENCE [LARGE SCALE GENOMIC DNA]</scope>
    <source>
        <strain evidence="2 3">CBS 102.39</strain>
    </source>
</reference>
<keyword evidence="3" id="KW-1185">Reference proteome</keyword>
<evidence type="ECO:0000313" key="2">
    <source>
        <dbReference type="EMBL" id="KAF4620246.1"/>
    </source>
</evidence>
<evidence type="ECO:0000256" key="1">
    <source>
        <dbReference type="SAM" id="MobiDB-lite"/>
    </source>
</evidence>
<feature type="compositionally biased region" description="Polar residues" evidence="1">
    <location>
        <begin position="1"/>
        <end position="11"/>
    </location>
</feature>
<sequence length="297" mass="33112">MFNHSIGNPSNFKPDHHPYARHRPAQDALPEEEEEYEYVEVEEDEDWDVEVEVEVPVVDGLMESPALVDQLSLYLKVPYFCKKKMKRRKKGKKIAIAITGRKPYCKRCWVLRHGLNIMDFDEFRATSPDARRWNKAYLENQFCESCMKDRRGIGPAANLPVIPPPPSTTTSYSVVYSPPMGEVDTTQKLISAYHGSVATYAGPSPGMPAYHNEIPGYSRGPAGQMPVPAYKSYDVPSWYGMSSAADLQAGYAQVEDGQANSVGSTIPQTPSAEYYGYSPTGVYGVPPVMIHTHPGRL</sequence>
<protein>
    <submittedName>
        <fullName evidence="2">Uncharacterized protein</fullName>
    </submittedName>
</protein>
<feature type="region of interest" description="Disordered" evidence="1">
    <location>
        <begin position="1"/>
        <end position="33"/>
    </location>
</feature>
<accession>A0A8H4VRK4</accession>
<proteinExistence type="predicted"/>
<name>A0A8H4VRK4_9AGAR</name>
<dbReference type="Proteomes" id="UP000521872">
    <property type="component" value="Unassembled WGS sequence"/>
</dbReference>
<dbReference type="AlphaFoldDB" id="A0A8H4VRK4"/>